<evidence type="ECO:0000256" key="9">
    <source>
        <dbReference type="SAM" id="Phobius"/>
    </source>
</evidence>
<evidence type="ECO:0000256" key="5">
    <source>
        <dbReference type="ARBA" id="ARBA00022824"/>
    </source>
</evidence>
<dbReference type="PANTHER" id="PTHR13202:SF0">
    <property type="entry name" value="SIGNAL PEPTIDASE COMPLEX SUBUNIT 1"/>
    <property type="match status" value="1"/>
</dbReference>
<dbReference type="GO" id="GO:0006465">
    <property type="term" value="P:signal peptide processing"/>
    <property type="evidence" value="ECO:0007669"/>
    <property type="project" value="InterPro"/>
</dbReference>
<proteinExistence type="inferred from homology"/>
<feature type="transmembrane region" description="Helical" evidence="9">
    <location>
        <begin position="24"/>
        <end position="43"/>
    </location>
</feature>
<accession>A0A4Y7PSS8</accession>
<keyword evidence="11" id="KW-1185">Reference proteome</keyword>
<reference evidence="10 11" key="1">
    <citation type="submission" date="2018-06" db="EMBL/GenBank/DDBJ databases">
        <title>A transcriptomic atlas of mushroom development highlights an independent origin of complex multicellularity.</title>
        <authorList>
            <consortium name="DOE Joint Genome Institute"/>
            <person name="Krizsan K."/>
            <person name="Almasi E."/>
            <person name="Merenyi Z."/>
            <person name="Sahu N."/>
            <person name="Viragh M."/>
            <person name="Koszo T."/>
            <person name="Mondo S."/>
            <person name="Kiss B."/>
            <person name="Balint B."/>
            <person name="Kues U."/>
            <person name="Barry K."/>
            <person name="Hegedus J.C."/>
            <person name="Henrissat B."/>
            <person name="Johnson J."/>
            <person name="Lipzen A."/>
            <person name="Ohm R."/>
            <person name="Nagy I."/>
            <person name="Pangilinan J."/>
            <person name="Yan J."/>
            <person name="Xiong Y."/>
            <person name="Grigoriev I.V."/>
            <person name="Hibbett D.S."/>
            <person name="Nagy L.G."/>
        </authorList>
    </citation>
    <scope>NUCLEOTIDE SEQUENCE [LARGE SCALE GENOMIC DNA]</scope>
    <source>
        <strain evidence="10 11">SZMC22713</strain>
    </source>
</reference>
<dbReference type="GO" id="GO:0005787">
    <property type="term" value="C:signal peptidase complex"/>
    <property type="evidence" value="ECO:0007669"/>
    <property type="project" value="InterPro"/>
</dbReference>
<evidence type="ECO:0000256" key="3">
    <source>
        <dbReference type="ARBA" id="ARBA00017059"/>
    </source>
</evidence>
<keyword evidence="6 9" id="KW-1133">Transmembrane helix</keyword>
<evidence type="ECO:0000313" key="11">
    <source>
        <dbReference type="Proteomes" id="UP000294933"/>
    </source>
</evidence>
<comment type="function">
    <text evidence="8">Component of the signal peptidase complex (SPC) which catalyzes the cleavage of N-terminal signal sequences from nascent proteins as they are translocated into the lumen of the endoplasmic reticulum. Dispensable for SPC enzymatic activity.</text>
</comment>
<comment type="subcellular location">
    <subcellularLocation>
        <location evidence="1">Endoplasmic reticulum membrane</location>
        <topology evidence="1">Multi-pass membrane protein</topology>
    </subcellularLocation>
</comment>
<comment type="similarity">
    <text evidence="2">Belongs to the SPCS1 family.</text>
</comment>
<keyword evidence="5" id="KW-0256">Endoplasmic reticulum</keyword>
<dbReference type="STRING" id="50990.A0A4Y7PSS8"/>
<dbReference type="Pfam" id="PF06645">
    <property type="entry name" value="SPC12"/>
    <property type="match status" value="1"/>
</dbReference>
<evidence type="ECO:0000256" key="2">
    <source>
        <dbReference type="ARBA" id="ARBA00005245"/>
    </source>
</evidence>
<evidence type="ECO:0000256" key="6">
    <source>
        <dbReference type="ARBA" id="ARBA00022989"/>
    </source>
</evidence>
<evidence type="ECO:0000256" key="8">
    <source>
        <dbReference type="ARBA" id="ARBA00045204"/>
    </source>
</evidence>
<dbReference type="PANTHER" id="PTHR13202">
    <property type="entry name" value="MICROSOMAL SIGNAL PEPTIDASE 12 KDA SUBUNIT"/>
    <property type="match status" value="1"/>
</dbReference>
<protein>
    <recommendedName>
        <fullName evidence="3">Signal peptidase complex subunit 1</fullName>
    </recommendedName>
</protein>
<dbReference type="AlphaFoldDB" id="A0A4Y7PSS8"/>
<evidence type="ECO:0000256" key="1">
    <source>
        <dbReference type="ARBA" id="ARBA00004477"/>
    </source>
</evidence>
<evidence type="ECO:0000313" key="10">
    <source>
        <dbReference type="EMBL" id="TDL18225.1"/>
    </source>
</evidence>
<dbReference type="EMBL" id="ML170211">
    <property type="protein sequence ID" value="TDL18225.1"/>
    <property type="molecule type" value="Genomic_DNA"/>
</dbReference>
<evidence type="ECO:0000256" key="7">
    <source>
        <dbReference type="ARBA" id="ARBA00023136"/>
    </source>
</evidence>
<dbReference type="Proteomes" id="UP000294933">
    <property type="component" value="Unassembled WGS sequence"/>
</dbReference>
<dbReference type="VEuPathDB" id="FungiDB:BD410DRAFT_793542"/>
<feature type="transmembrane region" description="Helical" evidence="9">
    <location>
        <begin position="50"/>
        <end position="68"/>
    </location>
</feature>
<gene>
    <name evidence="10" type="ORF">BD410DRAFT_793542</name>
</gene>
<dbReference type="GO" id="GO:0045047">
    <property type="term" value="P:protein targeting to ER"/>
    <property type="evidence" value="ECO:0007669"/>
    <property type="project" value="TreeGrafter"/>
</dbReference>
<organism evidence="10 11">
    <name type="scientific">Rickenella mellea</name>
    <dbReference type="NCBI Taxonomy" id="50990"/>
    <lineage>
        <taxon>Eukaryota</taxon>
        <taxon>Fungi</taxon>
        <taxon>Dikarya</taxon>
        <taxon>Basidiomycota</taxon>
        <taxon>Agaricomycotina</taxon>
        <taxon>Agaricomycetes</taxon>
        <taxon>Hymenochaetales</taxon>
        <taxon>Rickenellaceae</taxon>
        <taxon>Rickenella</taxon>
    </lineage>
</organism>
<sequence>MQSSLQTYLEGRIDFEGQNKVEKITRIALPGITATAFFAGLATQSLRLTFSLLGLATLALALMVVPQWPMYNEHPVKWLPVKDAKKKE</sequence>
<keyword evidence="4 9" id="KW-0812">Transmembrane</keyword>
<name>A0A4Y7PSS8_9AGAM</name>
<dbReference type="InterPro" id="IPR009542">
    <property type="entry name" value="Spc1/SPCS1"/>
</dbReference>
<dbReference type="OrthoDB" id="263893at2759"/>
<evidence type="ECO:0000256" key="4">
    <source>
        <dbReference type="ARBA" id="ARBA00022692"/>
    </source>
</evidence>
<keyword evidence="7 9" id="KW-0472">Membrane</keyword>